<comment type="caution">
    <text evidence="3">The sequence shown here is derived from an EMBL/GenBank/DDBJ whole genome shotgun (WGS) entry which is preliminary data.</text>
</comment>
<dbReference type="SUPFAM" id="SSF56349">
    <property type="entry name" value="DNA breaking-rejoining enzymes"/>
    <property type="match status" value="1"/>
</dbReference>
<dbReference type="Gene3D" id="1.10.443.10">
    <property type="entry name" value="Intergrase catalytic core"/>
    <property type="match status" value="1"/>
</dbReference>
<organism evidence="3 4">
    <name type="scientific">Allofournierella massiliensis</name>
    <dbReference type="NCBI Taxonomy" id="1650663"/>
    <lineage>
        <taxon>Bacteria</taxon>
        <taxon>Bacillati</taxon>
        <taxon>Bacillota</taxon>
        <taxon>Clostridia</taxon>
        <taxon>Eubacteriales</taxon>
        <taxon>Oscillospiraceae</taxon>
        <taxon>Allofournierella</taxon>
    </lineage>
</organism>
<keyword evidence="1" id="KW-0233">DNA recombination</keyword>
<dbReference type="GO" id="GO:0015074">
    <property type="term" value="P:DNA integration"/>
    <property type="evidence" value="ECO:0007669"/>
    <property type="project" value="InterPro"/>
</dbReference>
<accession>A0A4R1QXN5</accession>
<dbReference type="OrthoDB" id="9785687at2"/>
<dbReference type="AlphaFoldDB" id="A0A4R1QXN5"/>
<dbReference type="InterPro" id="IPR011010">
    <property type="entry name" value="DNA_brk_join_enz"/>
</dbReference>
<dbReference type="STRING" id="1650663.GCA_001486665_01923"/>
<reference evidence="3 4" key="1">
    <citation type="submission" date="2019-03" db="EMBL/GenBank/DDBJ databases">
        <title>Genomic Encyclopedia of Type Strains, Phase IV (KMG-IV): sequencing the most valuable type-strain genomes for metagenomic binning, comparative biology and taxonomic classification.</title>
        <authorList>
            <person name="Goeker M."/>
        </authorList>
    </citation>
    <scope>NUCLEOTIDE SEQUENCE [LARGE SCALE GENOMIC DNA]</scope>
    <source>
        <strain evidence="3 4">DSM 100451</strain>
    </source>
</reference>
<evidence type="ECO:0000313" key="4">
    <source>
        <dbReference type="Proteomes" id="UP000295184"/>
    </source>
</evidence>
<protein>
    <submittedName>
        <fullName evidence="3">Uncharacterized protein</fullName>
    </submittedName>
</protein>
<dbReference type="GO" id="GO:0006310">
    <property type="term" value="P:DNA recombination"/>
    <property type="evidence" value="ECO:0007669"/>
    <property type="project" value="UniProtKB-KW"/>
</dbReference>
<feature type="region of interest" description="Disordered" evidence="2">
    <location>
        <begin position="35"/>
        <end position="56"/>
    </location>
</feature>
<evidence type="ECO:0000313" key="3">
    <source>
        <dbReference type="EMBL" id="TCL56764.1"/>
    </source>
</evidence>
<proteinExistence type="predicted"/>
<evidence type="ECO:0000256" key="2">
    <source>
        <dbReference type="SAM" id="MobiDB-lite"/>
    </source>
</evidence>
<dbReference type="EMBL" id="SLUM01000012">
    <property type="protein sequence ID" value="TCL56764.1"/>
    <property type="molecule type" value="Genomic_DNA"/>
</dbReference>
<sequence>MEDFEHNGVYFKTNLSYPSSYKASDTPCRIRITPRDPKTGKAITKRQLRGSDSDKPAETAIFGRDIEDIRKNLFPSIADGIIAQMHLAGFFDSGQASTAPAVDLGELARTYRDAFFAFSQRERNWAPLTVKDYGYQFDKLIPHLDGINALTINDEIYTAVFESICDAARKATKVKQDDPYQEVPSAAQKRYGLLKQLISYLIEEDDIQIDCLPPDLDGKTSHLSSIMSQVDGVRSLPPDELLALCKNSPLADVISILTDTGLRIGEFTGLLFCSLGYLDGSQGRMYYLRVSGQLLPDGKRTEMPKTLPSYRIIPLCPDVGEAMYQRVMTLSAIHGDLSLQLLCGQSEGDAFLTDPATMRIYRDHLSNAITDLLRNEGMLQSLYAARQFVFNIKQQNDHVYRRLTGHSERRNFCTFLYCHSGFDAPEIPKLMGHADKTRKQPSTSYGATPSEIYRMCLRRYVSQSLLHSAQPLRYQADNFKRSEVPSCALELTLPPHSSYDLIVDDMDPENELHFSGTLTAQKVRQDDFTPGPYPYALLADPDMYMVRKKSKLFS</sequence>
<dbReference type="GO" id="GO:0003677">
    <property type="term" value="F:DNA binding"/>
    <property type="evidence" value="ECO:0007669"/>
    <property type="project" value="InterPro"/>
</dbReference>
<dbReference type="InterPro" id="IPR013762">
    <property type="entry name" value="Integrase-like_cat_sf"/>
</dbReference>
<dbReference type="RefSeq" id="WP_058964319.1">
    <property type="nucleotide sequence ID" value="NZ_CABKVM010000017.1"/>
</dbReference>
<evidence type="ECO:0000256" key="1">
    <source>
        <dbReference type="ARBA" id="ARBA00023172"/>
    </source>
</evidence>
<gene>
    <name evidence="3" type="ORF">EDD77_11277</name>
</gene>
<dbReference type="Proteomes" id="UP000295184">
    <property type="component" value="Unassembled WGS sequence"/>
</dbReference>
<name>A0A4R1QXN5_9FIRM</name>